<dbReference type="Gene3D" id="3.40.50.10540">
    <property type="entry name" value="Crotonobetainyl-coa:carnitine coa-transferase, domain 1"/>
    <property type="match status" value="1"/>
</dbReference>
<keyword evidence="1" id="KW-0808">Transferase</keyword>
<dbReference type="InterPro" id="IPR023606">
    <property type="entry name" value="CoA-Trfase_III_dom_1_sf"/>
</dbReference>
<keyword evidence="2" id="KW-1185">Reference proteome</keyword>
<dbReference type="PANTHER" id="PTHR48228:SF2">
    <property type="entry name" value="E-CINNAMOYL-COA:R-PHENYLLACTATE COA TRANSFERASE LARGE SUBUNIT"/>
    <property type="match status" value="1"/>
</dbReference>
<sequence>MFNGLRVLEVATWTLVPAAAAVLADFGADVIKIEHPVRGDPQRGLATGGVAPSLNGVSVTMEQTNRGKRSVGLDISTPEGLALLYRLAEQSDVFMTSFLPDNRAKLGIDVGHIREVNPDIIYVRADAVGRSGPDAGKPGYDMSAFWARGGIAHALTDPAWDHPVRQRPGFGDKTGAMNIAFGVAAALYRRERTGTPTVVDVSLLGTALWVNSSDVVYSKAIGGDFSRKEIKVTNPIGHYYRTADGRWIALLMLESDRWWAPLCRHIGREDLLSDSRFGDAAGRTAHAAECVRELAVTFASATLAEWRERLAPLKGPWEAMLTLPEVLEDPQVVANGYIADVKHPSGQDVTLVRAPVQFDGELPDLRSAPEAAAHTEEVLIELGYSWEEIGQYKECGAIA</sequence>
<evidence type="ECO:0000313" key="1">
    <source>
        <dbReference type="EMBL" id="MBB4944183.1"/>
    </source>
</evidence>
<dbReference type="PANTHER" id="PTHR48228">
    <property type="entry name" value="SUCCINYL-COA--D-CITRAMALATE COA-TRANSFERASE"/>
    <property type="match status" value="1"/>
</dbReference>
<name>A0A7W7S6L0_9ACTN</name>
<dbReference type="InterPro" id="IPR050509">
    <property type="entry name" value="CoA-transferase_III"/>
</dbReference>
<accession>A0A7W7S6L0</accession>
<organism evidence="1 2">
    <name type="scientific">Streptosporangium album</name>
    <dbReference type="NCBI Taxonomy" id="47479"/>
    <lineage>
        <taxon>Bacteria</taxon>
        <taxon>Bacillati</taxon>
        <taxon>Actinomycetota</taxon>
        <taxon>Actinomycetes</taxon>
        <taxon>Streptosporangiales</taxon>
        <taxon>Streptosporangiaceae</taxon>
        <taxon>Streptosporangium</taxon>
    </lineage>
</organism>
<gene>
    <name evidence="1" type="ORF">FHR32_008586</name>
</gene>
<dbReference type="AlphaFoldDB" id="A0A7W7S6L0"/>
<dbReference type="Gene3D" id="3.30.1540.10">
    <property type="entry name" value="formyl-coa transferase, domain 3"/>
    <property type="match status" value="1"/>
</dbReference>
<dbReference type="Pfam" id="PF02515">
    <property type="entry name" value="CoA_transf_3"/>
    <property type="match status" value="1"/>
</dbReference>
<dbReference type="RefSeq" id="WP_221466918.1">
    <property type="nucleotide sequence ID" value="NZ_BAABEK010000040.1"/>
</dbReference>
<reference evidence="1 2" key="1">
    <citation type="submission" date="2020-08" db="EMBL/GenBank/DDBJ databases">
        <title>Sequencing the genomes of 1000 actinobacteria strains.</title>
        <authorList>
            <person name="Klenk H.-P."/>
        </authorList>
    </citation>
    <scope>NUCLEOTIDE SEQUENCE [LARGE SCALE GENOMIC DNA]</scope>
    <source>
        <strain evidence="1 2">DSM 43023</strain>
    </source>
</reference>
<dbReference type="InterPro" id="IPR044855">
    <property type="entry name" value="CoA-Trfase_III_dom3_sf"/>
</dbReference>
<comment type="caution">
    <text evidence="1">The sequence shown here is derived from an EMBL/GenBank/DDBJ whole genome shotgun (WGS) entry which is preliminary data.</text>
</comment>
<protein>
    <submittedName>
        <fullName evidence="1">Crotonobetainyl-CoA:carnitine CoA-transferase CaiB-like acyl-CoA transferase</fullName>
    </submittedName>
</protein>
<proteinExistence type="predicted"/>
<evidence type="ECO:0000313" key="2">
    <source>
        <dbReference type="Proteomes" id="UP000534286"/>
    </source>
</evidence>
<dbReference type="EMBL" id="JACHJU010000007">
    <property type="protein sequence ID" value="MBB4944183.1"/>
    <property type="molecule type" value="Genomic_DNA"/>
</dbReference>
<dbReference type="GO" id="GO:0016740">
    <property type="term" value="F:transferase activity"/>
    <property type="evidence" value="ECO:0007669"/>
    <property type="project" value="UniProtKB-KW"/>
</dbReference>
<dbReference type="Proteomes" id="UP000534286">
    <property type="component" value="Unassembled WGS sequence"/>
</dbReference>
<dbReference type="SUPFAM" id="SSF89796">
    <property type="entry name" value="CoA-transferase family III (CaiB/BaiF)"/>
    <property type="match status" value="1"/>
</dbReference>
<dbReference type="InterPro" id="IPR003673">
    <property type="entry name" value="CoA-Trfase_fam_III"/>
</dbReference>